<feature type="non-terminal residue" evidence="2">
    <location>
        <position position="110"/>
    </location>
</feature>
<protein>
    <submittedName>
        <fullName evidence="2">Jg14150 protein</fullName>
    </submittedName>
</protein>
<feature type="non-terminal residue" evidence="2">
    <location>
        <position position="1"/>
    </location>
</feature>
<accession>A0A8S4QIS4</accession>
<comment type="caution">
    <text evidence="2">The sequence shown here is derived from an EMBL/GenBank/DDBJ whole genome shotgun (WGS) entry which is preliminary data.</text>
</comment>
<proteinExistence type="predicted"/>
<reference evidence="2" key="1">
    <citation type="submission" date="2022-03" db="EMBL/GenBank/DDBJ databases">
        <authorList>
            <person name="Lindestad O."/>
        </authorList>
    </citation>
    <scope>NUCLEOTIDE SEQUENCE</scope>
</reference>
<organism evidence="2 3">
    <name type="scientific">Pararge aegeria aegeria</name>
    <dbReference type="NCBI Taxonomy" id="348720"/>
    <lineage>
        <taxon>Eukaryota</taxon>
        <taxon>Metazoa</taxon>
        <taxon>Ecdysozoa</taxon>
        <taxon>Arthropoda</taxon>
        <taxon>Hexapoda</taxon>
        <taxon>Insecta</taxon>
        <taxon>Pterygota</taxon>
        <taxon>Neoptera</taxon>
        <taxon>Endopterygota</taxon>
        <taxon>Lepidoptera</taxon>
        <taxon>Glossata</taxon>
        <taxon>Ditrysia</taxon>
        <taxon>Papilionoidea</taxon>
        <taxon>Nymphalidae</taxon>
        <taxon>Satyrinae</taxon>
        <taxon>Satyrini</taxon>
        <taxon>Parargina</taxon>
        <taxon>Pararge</taxon>
    </lineage>
</organism>
<dbReference type="AlphaFoldDB" id="A0A8S4QIS4"/>
<evidence type="ECO:0000313" key="2">
    <source>
        <dbReference type="EMBL" id="CAH2208927.1"/>
    </source>
</evidence>
<feature type="region of interest" description="Disordered" evidence="1">
    <location>
        <begin position="75"/>
        <end position="110"/>
    </location>
</feature>
<feature type="compositionally biased region" description="Pro residues" evidence="1">
    <location>
        <begin position="1"/>
        <end position="20"/>
    </location>
</feature>
<feature type="compositionally biased region" description="Low complexity" evidence="1">
    <location>
        <begin position="83"/>
        <end position="98"/>
    </location>
</feature>
<feature type="region of interest" description="Disordered" evidence="1">
    <location>
        <begin position="1"/>
        <end position="24"/>
    </location>
</feature>
<evidence type="ECO:0000256" key="1">
    <source>
        <dbReference type="SAM" id="MobiDB-lite"/>
    </source>
</evidence>
<gene>
    <name evidence="2" type="primary">jg14150</name>
    <name evidence="2" type="ORF">PAEG_LOCUS1387</name>
</gene>
<name>A0A8S4QIS4_9NEOP</name>
<sequence length="110" mass="11763">PPPGPAAPLDPWGLPSPPAHAPAARKQPFHLEFAPMVSTKRLFRCLLGNKCMRMFYAAKPIFKIITCEAKDTSPDAWSSVASPAKDPWAPAALAAPAATTTRSQKRRGAS</sequence>
<evidence type="ECO:0000313" key="3">
    <source>
        <dbReference type="Proteomes" id="UP000838756"/>
    </source>
</evidence>
<keyword evidence="3" id="KW-1185">Reference proteome</keyword>
<dbReference type="EMBL" id="CAKXAJ010004839">
    <property type="protein sequence ID" value="CAH2208927.1"/>
    <property type="molecule type" value="Genomic_DNA"/>
</dbReference>
<dbReference type="Proteomes" id="UP000838756">
    <property type="component" value="Unassembled WGS sequence"/>
</dbReference>